<evidence type="ECO:0000256" key="1">
    <source>
        <dbReference type="ARBA" id="ARBA00004434"/>
    </source>
</evidence>
<evidence type="ECO:0000256" key="9">
    <source>
        <dbReference type="ARBA" id="ARBA00022792"/>
    </source>
</evidence>
<feature type="domain" description="Letm1 RBD" evidence="23">
    <location>
        <begin position="269"/>
        <end position="493"/>
    </location>
</feature>
<dbReference type="Proteomes" id="UP000827284">
    <property type="component" value="Unassembled WGS sequence"/>
</dbReference>
<keyword evidence="5" id="KW-0050">Antiport</keyword>
<dbReference type="InterPro" id="IPR011992">
    <property type="entry name" value="EF-hand-dom_pair"/>
</dbReference>
<evidence type="ECO:0000259" key="23">
    <source>
        <dbReference type="PROSITE" id="PS51758"/>
    </source>
</evidence>
<evidence type="ECO:0000256" key="4">
    <source>
        <dbReference type="ARBA" id="ARBA00022448"/>
    </source>
</evidence>
<keyword evidence="15 18" id="KW-0496">Mitochondrion</keyword>
<dbReference type="GO" id="GO:0005509">
    <property type="term" value="F:calcium ion binding"/>
    <property type="evidence" value="ECO:0007669"/>
    <property type="project" value="InterPro"/>
</dbReference>
<evidence type="ECO:0000256" key="3">
    <source>
        <dbReference type="ARBA" id="ARBA00020557"/>
    </source>
</evidence>
<evidence type="ECO:0000256" key="13">
    <source>
        <dbReference type="ARBA" id="ARBA00023054"/>
    </source>
</evidence>
<evidence type="ECO:0000259" key="22">
    <source>
        <dbReference type="PROSITE" id="PS50222"/>
    </source>
</evidence>
<dbReference type="PANTHER" id="PTHR14009:SF1">
    <property type="entry name" value="MITOCHONDRIAL PROTON_CALCIUM EXCHANGER PROTEIN"/>
    <property type="match status" value="1"/>
</dbReference>
<dbReference type="SUPFAM" id="SSF47473">
    <property type="entry name" value="EF-hand"/>
    <property type="match status" value="1"/>
</dbReference>
<keyword evidence="7 21" id="KW-0812">Transmembrane</keyword>
<gene>
    <name evidence="24" type="ORF">EMPS_06454</name>
</gene>
<dbReference type="InterPro" id="IPR002048">
    <property type="entry name" value="EF_hand_dom"/>
</dbReference>
<feature type="region of interest" description="Disordered" evidence="20">
    <location>
        <begin position="536"/>
        <end position="617"/>
    </location>
</feature>
<feature type="transmembrane region" description="Helical" evidence="21">
    <location>
        <begin position="223"/>
        <end position="246"/>
    </location>
</feature>
<evidence type="ECO:0000256" key="17">
    <source>
        <dbReference type="ARBA" id="ARBA00031360"/>
    </source>
</evidence>
<evidence type="ECO:0000256" key="14">
    <source>
        <dbReference type="ARBA" id="ARBA00023065"/>
    </source>
</evidence>
<sequence length="840" mass="92928">MYHLLRPLARDSVPNGSSSPGMARSSSVSVAVRMHITTPYYRPIKTQICPFLAQSHRPTTTLAASSFTTTTVISASTLINNLRHVNNRTFSFHSFSIFPPKRSPNSLTMGRLLREPPPPPPPLALKVASIEKETLASRSAEMAKAQAKAAAAAHTVSTTMGIDVPTKKSLWERFKKEMIHYWHGTKLLGKEIKISTKLANRVLHGSKLTRREQRQLRRTTGDLLRLIPFSVFIIVPFMEFLLPVALKLFPNMLPSTFEDSFAEEEKKRKLLKMRLEMAKFLQETIEESGIPGSERAPAVKEFGEFFRRIRTTGEQASTEELIKMAKLFPDQLTLENMSRPQLVCMTRYMNLNAFGTDTFLRYQIRNQMQSIKKDDQLILLEGVDSLTPYELQAACQSRGIPTNSASPARLRSELSQWLVLHVTQSIPSSLLILSRAFIFSDGILQPPASPSSSASAAAAAGATASSATSTSPSSSPRPTSAEALQATLSSLPDALLTETEFHVSEMEGAATAEQKLEALKRQEELIADEKAQELRVEHDRKQRREEARVKKEAESLSTLTIDGSLPPSPTTAAIFGSKGEAPLPSIAPSDGSREPVSVGSAPTTILAPSSPPPAPLAKVVTGKQGAVEGLVPAAKADATSTEVSTVRSIEDDEDKARMTEEQLLELREALSIMSSRSAVLEEREELEELKENRTRYKEDIEELAQVQRKEHKVSKRLGVRLEKMIARLDQEIKAFDEDVGNRLQAFEANERGELTVEDIEAALKIIKHAPDEENIKHIVKKLDVDGDGWVLLSHIVELADLVEEEEGTGTLVIGKRVHGNRPLEEVARLRKEDVLKDVYI</sequence>
<reference evidence="24" key="1">
    <citation type="submission" date="2021-11" db="EMBL/GenBank/DDBJ databases">
        <authorList>
            <person name="Herlambang A."/>
            <person name="Guo Y."/>
            <person name="Takashima Y."/>
            <person name="Nishizawa T."/>
        </authorList>
    </citation>
    <scope>NUCLEOTIDE SEQUENCE</scope>
    <source>
        <strain evidence="24">E1425</strain>
    </source>
</reference>
<evidence type="ECO:0000256" key="2">
    <source>
        <dbReference type="ARBA" id="ARBA00009584"/>
    </source>
</evidence>
<evidence type="ECO:0000256" key="7">
    <source>
        <dbReference type="ARBA" id="ARBA00022692"/>
    </source>
</evidence>
<dbReference type="PANTHER" id="PTHR14009">
    <property type="entry name" value="LEUCINE ZIPPER-EF-HAND CONTAINING TRANSMEMBRANE PROTEIN"/>
    <property type="match status" value="1"/>
</dbReference>
<name>A0A9P3LX86_9FUNG</name>
<evidence type="ECO:0000256" key="11">
    <source>
        <dbReference type="ARBA" id="ARBA00022946"/>
    </source>
</evidence>
<keyword evidence="13 19" id="KW-0175">Coiled coil</keyword>
<evidence type="ECO:0000256" key="5">
    <source>
        <dbReference type="ARBA" id="ARBA00022449"/>
    </source>
</evidence>
<feature type="compositionally biased region" description="Basic and acidic residues" evidence="20">
    <location>
        <begin position="536"/>
        <end position="554"/>
    </location>
</feature>
<keyword evidence="25" id="KW-1185">Reference proteome</keyword>
<dbReference type="Pfam" id="PF07766">
    <property type="entry name" value="LETM1_RBD"/>
    <property type="match status" value="1"/>
</dbReference>
<dbReference type="PROSITE" id="PS50222">
    <property type="entry name" value="EF_HAND_2"/>
    <property type="match status" value="1"/>
</dbReference>
<evidence type="ECO:0000256" key="12">
    <source>
        <dbReference type="ARBA" id="ARBA00022989"/>
    </source>
</evidence>
<evidence type="ECO:0000256" key="15">
    <source>
        <dbReference type="ARBA" id="ARBA00023128"/>
    </source>
</evidence>
<dbReference type="OrthoDB" id="275278at2759"/>
<keyword evidence="14" id="KW-0406">Ion transport</keyword>
<evidence type="ECO:0000256" key="20">
    <source>
        <dbReference type="SAM" id="MobiDB-lite"/>
    </source>
</evidence>
<keyword evidence="8" id="KW-0479">Metal-binding</keyword>
<dbReference type="InterPro" id="IPR033122">
    <property type="entry name" value="LETM1-like_RBD"/>
</dbReference>
<keyword evidence="11" id="KW-0809">Transit peptide</keyword>
<keyword evidence="10" id="KW-0106">Calcium</keyword>
<feature type="region of interest" description="Disordered" evidence="20">
    <location>
        <begin position="1"/>
        <end position="24"/>
    </location>
</feature>
<proteinExistence type="inferred from homology"/>
<keyword evidence="9" id="KW-0999">Mitochondrion inner membrane</keyword>
<dbReference type="Pfam" id="PF26561">
    <property type="entry name" value="LETM1_C"/>
    <property type="match status" value="1"/>
</dbReference>
<dbReference type="GO" id="GO:0043022">
    <property type="term" value="F:ribosome binding"/>
    <property type="evidence" value="ECO:0007669"/>
    <property type="project" value="InterPro"/>
</dbReference>
<dbReference type="Gene3D" id="1.10.238.10">
    <property type="entry name" value="EF-hand"/>
    <property type="match status" value="1"/>
</dbReference>
<evidence type="ECO:0000256" key="18">
    <source>
        <dbReference type="PROSITE-ProRule" id="PRU01094"/>
    </source>
</evidence>
<evidence type="ECO:0000256" key="21">
    <source>
        <dbReference type="SAM" id="Phobius"/>
    </source>
</evidence>
<feature type="domain" description="EF-hand" evidence="22">
    <location>
        <begin position="770"/>
        <end position="805"/>
    </location>
</feature>
<keyword evidence="4" id="KW-0813">Transport</keyword>
<dbReference type="InterPro" id="IPR059005">
    <property type="entry name" value="LETM1_C"/>
</dbReference>
<dbReference type="GO" id="GO:0015297">
    <property type="term" value="F:antiporter activity"/>
    <property type="evidence" value="ECO:0007669"/>
    <property type="project" value="UniProtKB-KW"/>
</dbReference>
<dbReference type="EMBL" id="BQFW01000008">
    <property type="protein sequence ID" value="GJJ74096.1"/>
    <property type="molecule type" value="Genomic_DNA"/>
</dbReference>
<keyword evidence="12 21" id="KW-1133">Transmembrane helix</keyword>
<evidence type="ECO:0000256" key="6">
    <source>
        <dbReference type="ARBA" id="ARBA00022568"/>
    </source>
</evidence>
<dbReference type="PROSITE" id="PS51758">
    <property type="entry name" value="LETM1_RBD"/>
    <property type="match status" value="1"/>
</dbReference>
<protein>
    <recommendedName>
        <fullName evidence="3">Mitochondrial proton/calcium exchanger protein</fullName>
    </recommendedName>
    <alternativeName>
        <fullName evidence="17">Leucine zipper-EF-hand-containing transmembrane protein 1</fullName>
    </alternativeName>
</protein>
<comment type="similarity">
    <text evidence="2">Belongs to the LETM1 family.</text>
</comment>
<evidence type="ECO:0000313" key="25">
    <source>
        <dbReference type="Proteomes" id="UP000827284"/>
    </source>
</evidence>
<comment type="subcellular location">
    <subcellularLocation>
        <location evidence="1">Mitochondrion inner membrane</location>
        <topology evidence="1">Single-pass membrane protein</topology>
    </subcellularLocation>
</comment>
<evidence type="ECO:0000256" key="10">
    <source>
        <dbReference type="ARBA" id="ARBA00022837"/>
    </source>
</evidence>
<evidence type="ECO:0000313" key="24">
    <source>
        <dbReference type="EMBL" id="GJJ74096.1"/>
    </source>
</evidence>
<organism evidence="24 25">
    <name type="scientific">Entomortierella parvispora</name>
    <dbReference type="NCBI Taxonomy" id="205924"/>
    <lineage>
        <taxon>Eukaryota</taxon>
        <taxon>Fungi</taxon>
        <taxon>Fungi incertae sedis</taxon>
        <taxon>Mucoromycota</taxon>
        <taxon>Mortierellomycotina</taxon>
        <taxon>Mortierellomycetes</taxon>
        <taxon>Mortierellales</taxon>
        <taxon>Mortierellaceae</taxon>
        <taxon>Entomortierella</taxon>
    </lineage>
</organism>
<accession>A0A9P3LX86</accession>
<keyword evidence="16 21" id="KW-0472">Membrane</keyword>
<dbReference type="GO" id="GO:0005743">
    <property type="term" value="C:mitochondrial inner membrane"/>
    <property type="evidence" value="ECO:0007669"/>
    <property type="project" value="UniProtKB-SubCell"/>
</dbReference>
<evidence type="ECO:0000256" key="19">
    <source>
        <dbReference type="SAM" id="Coils"/>
    </source>
</evidence>
<dbReference type="AlphaFoldDB" id="A0A9P3LX86"/>
<evidence type="ECO:0000256" key="8">
    <source>
        <dbReference type="ARBA" id="ARBA00022723"/>
    </source>
</evidence>
<evidence type="ECO:0000256" key="16">
    <source>
        <dbReference type="ARBA" id="ARBA00023136"/>
    </source>
</evidence>
<reference evidence="24" key="2">
    <citation type="journal article" date="2022" name="Microbiol. Resour. Announc.">
        <title>Whole-Genome Sequence of Entomortierella parvispora E1425, a Mucoromycotan Fungus Associated with Burkholderiaceae-Related Endosymbiotic Bacteria.</title>
        <authorList>
            <person name="Herlambang A."/>
            <person name="Guo Y."/>
            <person name="Takashima Y."/>
            <person name="Narisawa K."/>
            <person name="Ohta H."/>
            <person name="Nishizawa T."/>
        </authorList>
    </citation>
    <scope>NUCLEOTIDE SEQUENCE</scope>
    <source>
        <strain evidence="24">E1425</strain>
    </source>
</reference>
<dbReference type="InterPro" id="IPR044202">
    <property type="entry name" value="LETM1/MDM38-like"/>
</dbReference>
<keyword evidence="6" id="KW-0109">Calcium transport</keyword>
<feature type="coiled-coil region" evidence="19">
    <location>
        <begin position="649"/>
        <end position="709"/>
    </location>
</feature>
<dbReference type="GO" id="GO:0030003">
    <property type="term" value="P:intracellular monoatomic cation homeostasis"/>
    <property type="evidence" value="ECO:0007669"/>
    <property type="project" value="TreeGrafter"/>
</dbReference>
<comment type="caution">
    <text evidence="24">The sequence shown here is derived from an EMBL/GenBank/DDBJ whole genome shotgun (WGS) entry which is preliminary data.</text>
</comment>